<protein>
    <submittedName>
        <fullName evidence="1">Uncharacterized protein</fullName>
    </submittedName>
</protein>
<keyword evidence="2" id="KW-1185">Reference proteome</keyword>
<dbReference type="AlphaFoldDB" id="A0A4R0KY23"/>
<evidence type="ECO:0000313" key="1">
    <source>
        <dbReference type="EMBL" id="TCC65679.1"/>
    </source>
</evidence>
<dbReference type="OrthoDB" id="5191158at2"/>
<organism evidence="1 2">
    <name type="scientific">Kribbella pittospori</name>
    <dbReference type="NCBI Taxonomy" id="722689"/>
    <lineage>
        <taxon>Bacteria</taxon>
        <taxon>Bacillati</taxon>
        <taxon>Actinomycetota</taxon>
        <taxon>Actinomycetes</taxon>
        <taxon>Propionibacteriales</taxon>
        <taxon>Kribbellaceae</taxon>
        <taxon>Kribbella</taxon>
    </lineage>
</organism>
<dbReference type="EMBL" id="SJKB01000001">
    <property type="protein sequence ID" value="TCC65679.1"/>
    <property type="molecule type" value="Genomic_DNA"/>
</dbReference>
<evidence type="ECO:0000313" key="2">
    <source>
        <dbReference type="Proteomes" id="UP000291144"/>
    </source>
</evidence>
<proteinExistence type="predicted"/>
<gene>
    <name evidence="1" type="ORF">E0H73_01705</name>
</gene>
<dbReference type="RefSeq" id="WP_131350274.1">
    <property type="nucleotide sequence ID" value="NZ_SJKB01000001.1"/>
</dbReference>
<sequence length="154" mass="16417">MDTYPSQTNPDRPASSAARRNRFVAALATAGLVLATQPADVARAVANLPSSAVAVVWGRAHGATCTTHGDLMVTCESMHGGYANAGTTVGNVWLYDDLGGTDRHRHEARHADQWAMFGPAFTVLYGAESARTGGDYHQNMFEQWAGLHDGGYLP</sequence>
<dbReference type="Proteomes" id="UP000291144">
    <property type="component" value="Unassembled WGS sequence"/>
</dbReference>
<accession>A0A4R0KY23</accession>
<name>A0A4R0KY23_9ACTN</name>
<reference evidence="1 2" key="1">
    <citation type="submission" date="2019-02" db="EMBL/GenBank/DDBJ databases">
        <title>Kribbella capetownensis sp. nov. and Kribbella speibonae sp. nov., isolated from soil.</title>
        <authorList>
            <person name="Curtis S.M."/>
            <person name="Norton I."/>
            <person name="Everest G.J."/>
            <person name="Meyers P.R."/>
        </authorList>
    </citation>
    <scope>NUCLEOTIDE SEQUENCE [LARGE SCALE GENOMIC DNA]</scope>
    <source>
        <strain evidence="1 2">NRRL B-24813</strain>
    </source>
</reference>
<comment type="caution">
    <text evidence="1">The sequence shown here is derived from an EMBL/GenBank/DDBJ whole genome shotgun (WGS) entry which is preliminary data.</text>
</comment>